<name>A0A5J4WCD1_9EUKA</name>
<sequence length="872" mass="97207">MLQNYESSNVICVGDGVKAISEIAPNVDLTDYYNKTKTYELLVDKVDKTDPQSYVSLSIAQTINANKTFNSSCRFTSTIDGMSTITGASFVKSSTDNTIVLLGAGGTKSISGFGGSVDDSNYVKISSQEDKSLDKIETRQYATKYDIDSAFVKKISKNLQVIEGYLQKGIDAGDVSEDDDDYITGDEVANSYVTSNSPAAQQILDIKTFTENVNTVAFVKSGGTNQQILFTNGTMKPISEFSDGGGDMSNIVQKIGADLQVINGKLRNGEDVEEESDDDDYITRDEVLNRIISNYNLRKMGQNAQNITGRLLFTNSFRIEDDDSQELTDTTYLTRREINNVITSKFYNFCQVLTPPIMLSGFTASQSIDTIQASQGRAICTLNLPPLYTLFCPMNSDYLVMFTTDGYVHFTTQATVWSQNVNVFEMCSTYLDEALLDAAWLSDFPELYAYIRERYHKPVPPAQRIPFGEQTLQQQEKDSDDVLFSKYEVFVPPTSNGSDPQLIVYGDCVTLIVSYDTTGLFPNGYIFKNYPEEARPKAGDKVIALVGTDTTNKNKTFETQSHIYETQKKQTDMNATGLFGDNKVNYLNSDIKLQDELAIYKADRAAFFIKDGPFITFSFGAKLGQIIQSQANSENQQTVHRLFSTISQKLLPPNTKYMPILVESQEFSAMYLFKNIYDKSLAVEVAISGVLNKYDCEFQGTYILDNYKNPTSNEEPNALSTDPKEHDSHIDEVIIKHDGKLSSSQLTYTITNVFNQIKLIASFDQVGHVNNTYYIVDDGTCKICVFNQYFETKRQSINIQEIGRIPDVILPADCKSMGFPTSVYRNAGGYNIRLAGSTVVKGMSAGSSAMDTLFGPNKQQSKQQFSQDFKTF</sequence>
<organism evidence="1 2">
    <name type="scientific">Streblomastix strix</name>
    <dbReference type="NCBI Taxonomy" id="222440"/>
    <lineage>
        <taxon>Eukaryota</taxon>
        <taxon>Metamonada</taxon>
        <taxon>Preaxostyla</taxon>
        <taxon>Oxymonadida</taxon>
        <taxon>Streblomastigidae</taxon>
        <taxon>Streblomastix</taxon>
    </lineage>
</organism>
<accession>A0A5J4WCD1</accession>
<dbReference type="EMBL" id="SNRW01002683">
    <property type="protein sequence ID" value="KAA6392029.1"/>
    <property type="molecule type" value="Genomic_DNA"/>
</dbReference>
<dbReference type="Proteomes" id="UP000324800">
    <property type="component" value="Unassembled WGS sequence"/>
</dbReference>
<comment type="caution">
    <text evidence="1">The sequence shown here is derived from an EMBL/GenBank/DDBJ whole genome shotgun (WGS) entry which is preliminary data.</text>
</comment>
<protein>
    <submittedName>
        <fullName evidence="1">Uncharacterized protein</fullName>
    </submittedName>
</protein>
<evidence type="ECO:0000313" key="2">
    <source>
        <dbReference type="Proteomes" id="UP000324800"/>
    </source>
</evidence>
<proteinExistence type="predicted"/>
<gene>
    <name evidence="1" type="ORF">EZS28_012445</name>
</gene>
<evidence type="ECO:0000313" key="1">
    <source>
        <dbReference type="EMBL" id="KAA6392029.1"/>
    </source>
</evidence>
<reference evidence="1 2" key="1">
    <citation type="submission" date="2019-03" db="EMBL/GenBank/DDBJ databases">
        <title>Single cell metagenomics reveals metabolic interactions within the superorganism composed of flagellate Streblomastix strix and complex community of Bacteroidetes bacteria on its surface.</title>
        <authorList>
            <person name="Treitli S.C."/>
            <person name="Kolisko M."/>
            <person name="Husnik F."/>
            <person name="Keeling P."/>
            <person name="Hampl V."/>
        </authorList>
    </citation>
    <scope>NUCLEOTIDE SEQUENCE [LARGE SCALE GENOMIC DNA]</scope>
    <source>
        <strain evidence="1">ST1C</strain>
    </source>
</reference>
<dbReference type="AlphaFoldDB" id="A0A5J4WCD1"/>